<keyword evidence="3" id="KW-1185">Reference proteome</keyword>
<comment type="caution">
    <text evidence="2">The sequence shown here is derived from an EMBL/GenBank/DDBJ whole genome shotgun (WGS) entry which is preliminary data.</text>
</comment>
<keyword evidence="1" id="KW-0812">Transmembrane</keyword>
<gene>
    <name evidence="2" type="ORF">CVT26_011372</name>
</gene>
<dbReference type="Proteomes" id="UP000284706">
    <property type="component" value="Unassembled WGS sequence"/>
</dbReference>
<organism evidence="2 3">
    <name type="scientific">Gymnopilus dilepis</name>
    <dbReference type="NCBI Taxonomy" id="231916"/>
    <lineage>
        <taxon>Eukaryota</taxon>
        <taxon>Fungi</taxon>
        <taxon>Dikarya</taxon>
        <taxon>Basidiomycota</taxon>
        <taxon>Agaricomycotina</taxon>
        <taxon>Agaricomycetes</taxon>
        <taxon>Agaricomycetidae</taxon>
        <taxon>Agaricales</taxon>
        <taxon>Agaricineae</taxon>
        <taxon>Hymenogastraceae</taxon>
        <taxon>Gymnopilus</taxon>
    </lineage>
</organism>
<evidence type="ECO:0000313" key="2">
    <source>
        <dbReference type="EMBL" id="PPR02404.1"/>
    </source>
</evidence>
<keyword evidence="1" id="KW-0472">Membrane</keyword>
<feature type="transmembrane region" description="Helical" evidence="1">
    <location>
        <begin position="38"/>
        <end position="54"/>
    </location>
</feature>
<sequence>MQFRQFRKVLCSTLALSGIISATLGALSARYVDPPQTAWLIVMGGIFSGIRSSWSILRRQLFDSPQTVLSETVTLYLLCPFQILAATGALNMTAKNNPNVVMFTLLRIFACGGGILDVLYTFTFSVIAGLTVPAFDADVWMRDVDSSPSPFPPDILFAYYCPRLARRLPATRSFFVNRDAPQEISQHGCLSTCDPDCHVHDHSKAPLADAAQTRPLPKNKRVPPVLPHTLIRIPNSAELRAVIHVELPPRTS</sequence>
<dbReference type="OrthoDB" id="2998233at2759"/>
<keyword evidence="1" id="KW-1133">Transmembrane helix</keyword>
<proteinExistence type="predicted"/>
<dbReference type="EMBL" id="NHYE01000846">
    <property type="protein sequence ID" value="PPR02404.1"/>
    <property type="molecule type" value="Genomic_DNA"/>
</dbReference>
<evidence type="ECO:0000313" key="3">
    <source>
        <dbReference type="Proteomes" id="UP000284706"/>
    </source>
</evidence>
<protein>
    <submittedName>
        <fullName evidence="2">Uncharacterized protein</fullName>
    </submittedName>
</protein>
<feature type="transmembrane region" description="Helical" evidence="1">
    <location>
        <begin position="75"/>
        <end position="94"/>
    </location>
</feature>
<accession>A0A409YHF4</accession>
<dbReference type="InParanoid" id="A0A409YHF4"/>
<feature type="transmembrane region" description="Helical" evidence="1">
    <location>
        <begin position="106"/>
        <end position="132"/>
    </location>
</feature>
<dbReference type="AlphaFoldDB" id="A0A409YHF4"/>
<name>A0A409YHF4_9AGAR</name>
<reference evidence="2 3" key="1">
    <citation type="journal article" date="2018" name="Evol. Lett.">
        <title>Horizontal gene cluster transfer increased hallucinogenic mushroom diversity.</title>
        <authorList>
            <person name="Reynolds H.T."/>
            <person name="Vijayakumar V."/>
            <person name="Gluck-Thaler E."/>
            <person name="Korotkin H.B."/>
            <person name="Matheny P.B."/>
            <person name="Slot J.C."/>
        </authorList>
    </citation>
    <scope>NUCLEOTIDE SEQUENCE [LARGE SCALE GENOMIC DNA]</scope>
    <source>
        <strain evidence="2 3">SRW20</strain>
    </source>
</reference>
<evidence type="ECO:0000256" key="1">
    <source>
        <dbReference type="SAM" id="Phobius"/>
    </source>
</evidence>